<dbReference type="AlphaFoldDB" id="A0A540N7P9"/>
<evidence type="ECO:0000313" key="2">
    <source>
        <dbReference type="EMBL" id="TQE07085.1"/>
    </source>
</evidence>
<gene>
    <name evidence="2" type="ORF">C1H46_007279</name>
</gene>
<evidence type="ECO:0000313" key="3">
    <source>
        <dbReference type="Proteomes" id="UP000315295"/>
    </source>
</evidence>
<dbReference type="STRING" id="106549.A0A540N7P9"/>
<dbReference type="Gene3D" id="3.40.630.30">
    <property type="match status" value="1"/>
</dbReference>
<dbReference type="InterPro" id="IPR016181">
    <property type="entry name" value="Acyl_CoA_acyltransferase"/>
</dbReference>
<name>A0A540N7P9_MALBA</name>
<feature type="domain" description="N-acetyltransferase" evidence="1">
    <location>
        <begin position="1"/>
        <end position="115"/>
    </location>
</feature>
<proteinExistence type="predicted"/>
<accession>A0A540N7P9</accession>
<comment type="caution">
    <text evidence="2">The sequence shown here is derived from an EMBL/GenBank/DDBJ whole genome shotgun (WGS) entry which is preliminary data.</text>
</comment>
<keyword evidence="3" id="KW-1185">Reference proteome</keyword>
<dbReference type="SUPFAM" id="SSF55729">
    <property type="entry name" value="Acyl-CoA N-acyltransferases (Nat)"/>
    <property type="match status" value="1"/>
</dbReference>
<sequence length="120" mass="13810">MENKSLEITLRPYRLSDAGDFLKYTEDEKCRAEIGYALAAEYWGQGIVIRAVKMAITEGFKEFTDLVRMQALVLIENKASQRVLEKLGFHMEGLLREYTIHKGTVKDVFMYSLLPTDLMP</sequence>
<protein>
    <recommendedName>
        <fullName evidence="1">N-acetyltransferase domain-containing protein</fullName>
    </recommendedName>
</protein>
<reference evidence="2 3" key="1">
    <citation type="journal article" date="2019" name="G3 (Bethesda)">
        <title>Sequencing of a Wild Apple (Malus baccata) Genome Unravels the Differences Between Cultivated and Wild Apple Species Regarding Disease Resistance and Cold Tolerance.</title>
        <authorList>
            <person name="Chen X."/>
        </authorList>
    </citation>
    <scope>NUCLEOTIDE SEQUENCE [LARGE SCALE GENOMIC DNA]</scope>
    <source>
        <strain evidence="3">cv. Shandingzi</strain>
        <tissue evidence="2">Leaves</tissue>
    </source>
</reference>
<dbReference type="Pfam" id="PF13302">
    <property type="entry name" value="Acetyltransf_3"/>
    <property type="match status" value="1"/>
</dbReference>
<dbReference type="InterPro" id="IPR000182">
    <property type="entry name" value="GNAT_dom"/>
</dbReference>
<dbReference type="PANTHER" id="PTHR46067">
    <property type="entry name" value="ACYL-COA N-ACYLTRANSFERASES (NAT) SUPERFAMILY PROTEIN"/>
    <property type="match status" value="1"/>
</dbReference>
<dbReference type="Proteomes" id="UP000315295">
    <property type="component" value="Unassembled WGS sequence"/>
</dbReference>
<dbReference type="PROSITE" id="PS51186">
    <property type="entry name" value="GNAT"/>
    <property type="match status" value="1"/>
</dbReference>
<dbReference type="GO" id="GO:0016747">
    <property type="term" value="F:acyltransferase activity, transferring groups other than amino-acyl groups"/>
    <property type="evidence" value="ECO:0007669"/>
    <property type="project" value="InterPro"/>
</dbReference>
<dbReference type="EMBL" id="VIEB01000091">
    <property type="protein sequence ID" value="TQE07085.1"/>
    <property type="molecule type" value="Genomic_DNA"/>
</dbReference>
<dbReference type="PANTHER" id="PTHR46067:SF11">
    <property type="entry name" value="N-ACETYLTRANSFERASE DOMAIN-CONTAINING PROTEIN"/>
    <property type="match status" value="1"/>
</dbReference>
<evidence type="ECO:0000259" key="1">
    <source>
        <dbReference type="PROSITE" id="PS51186"/>
    </source>
</evidence>
<organism evidence="2 3">
    <name type="scientific">Malus baccata</name>
    <name type="common">Siberian crab apple</name>
    <name type="synonym">Pyrus baccata</name>
    <dbReference type="NCBI Taxonomy" id="106549"/>
    <lineage>
        <taxon>Eukaryota</taxon>
        <taxon>Viridiplantae</taxon>
        <taxon>Streptophyta</taxon>
        <taxon>Embryophyta</taxon>
        <taxon>Tracheophyta</taxon>
        <taxon>Spermatophyta</taxon>
        <taxon>Magnoliopsida</taxon>
        <taxon>eudicotyledons</taxon>
        <taxon>Gunneridae</taxon>
        <taxon>Pentapetalae</taxon>
        <taxon>rosids</taxon>
        <taxon>fabids</taxon>
        <taxon>Rosales</taxon>
        <taxon>Rosaceae</taxon>
        <taxon>Amygdaloideae</taxon>
        <taxon>Maleae</taxon>
        <taxon>Malus</taxon>
    </lineage>
</organism>